<evidence type="ECO:0000256" key="6">
    <source>
        <dbReference type="ARBA" id="ARBA00023136"/>
    </source>
</evidence>
<keyword evidence="10 11" id="KW-0807">Transducer</keyword>
<feature type="transmembrane region" description="Helical" evidence="12">
    <location>
        <begin position="302"/>
        <end position="318"/>
    </location>
</feature>
<reference evidence="14" key="1">
    <citation type="submission" date="2022-11" db="UniProtKB">
        <authorList>
            <consortium name="EnsemblMetazoa"/>
        </authorList>
    </citation>
    <scope>IDENTIFICATION</scope>
</reference>
<dbReference type="PRINTS" id="PR00237">
    <property type="entry name" value="GPCRRHODOPSN"/>
</dbReference>
<feature type="domain" description="G-protein coupled receptors family 1 profile" evidence="13">
    <location>
        <begin position="60"/>
        <end position="315"/>
    </location>
</feature>
<evidence type="ECO:0000256" key="11">
    <source>
        <dbReference type="RuleBase" id="RU000688"/>
    </source>
</evidence>
<dbReference type="Gene3D" id="1.20.1070.10">
    <property type="entry name" value="Rhodopsin 7-helix transmembrane proteins"/>
    <property type="match status" value="1"/>
</dbReference>
<evidence type="ECO:0000256" key="9">
    <source>
        <dbReference type="ARBA" id="ARBA00023180"/>
    </source>
</evidence>
<dbReference type="PROSITE" id="PS00237">
    <property type="entry name" value="G_PROTEIN_RECEP_F1_1"/>
    <property type="match status" value="1"/>
</dbReference>
<dbReference type="Pfam" id="PF00001">
    <property type="entry name" value="7tm_1"/>
    <property type="match status" value="1"/>
</dbReference>
<dbReference type="RefSeq" id="XP_038071514.1">
    <property type="nucleotide sequence ID" value="XM_038215586.1"/>
</dbReference>
<dbReference type="EnsemblMetazoa" id="XM_038215586.1">
    <property type="protein sequence ID" value="XP_038071514.1"/>
    <property type="gene ID" value="LOC119740321"/>
</dbReference>
<evidence type="ECO:0000256" key="8">
    <source>
        <dbReference type="ARBA" id="ARBA00023170"/>
    </source>
</evidence>
<organism evidence="14 15">
    <name type="scientific">Patiria miniata</name>
    <name type="common">Bat star</name>
    <name type="synonym">Asterina miniata</name>
    <dbReference type="NCBI Taxonomy" id="46514"/>
    <lineage>
        <taxon>Eukaryota</taxon>
        <taxon>Metazoa</taxon>
        <taxon>Echinodermata</taxon>
        <taxon>Eleutherozoa</taxon>
        <taxon>Asterozoa</taxon>
        <taxon>Asteroidea</taxon>
        <taxon>Valvatacea</taxon>
        <taxon>Valvatida</taxon>
        <taxon>Asterinidae</taxon>
        <taxon>Patiria</taxon>
    </lineage>
</organism>
<evidence type="ECO:0000256" key="3">
    <source>
        <dbReference type="ARBA" id="ARBA00022692"/>
    </source>
</evidence>
<keyword evidence="5 11" id="KW-0297">G-protein coupled receptor</keyword>
<evidence type="ECO:0000259" key="13">
    <source>
        <dbReference type="PROSITE" id="PS50262"/>
    </source>
</evidence>
<proteinExistence type="inferred from homology"/>
<dbReference type="PANTHER" id="PTHR45695">
    <property type="entry name" value="LEUCOKININ RECEPTOR-RELATED"/>
    <property type="match status" value="1"/>
</dbReference>
<evidence type="ECO:0000256" key="2">
    <source>
        <dbReference type="ARBA" id="ARBA00022475"/>
    </source>
</evidence>
<feature type="transmembrane region" description="Helical" evidence="12">
    <location>
        <begin position="159"/>
        <end position="183"/>
    </location>
</feature>
<comment type="similarity">
    <text evidence="11">Belongs to the G-protein coupled receptor 1 family.</text>
</comment>
<evidence type="ECO:0000313" key="14">
    <source>
        <dbReference type="EnsemblMetazoa" id="XP_038071514.1"/>
    </source>
</evidence>
<evidence type="ECO:0000256" key="7">
    <source>
        <dbReference type="ARBA" id="ARBA00023157"/>
    </source>
</evidence>
<evidence type="ECO:0000256" key="4">
    <source>
        <dbReference type="ARBA" id="ARBA00022989"/>
    </source>
</evidence>
<dbReference type="InterPro" id="IPR000276">
    <property type="entry name" value="GPCR_Rhodpsn"/>
</dbReference>
<evidence type="ECO:0000256" key="10">
    <source>
        <dbReference type="ARBA" id="ARBA00023224"/>
    </source>
</evidence>
<name>A0A914B6C7_PATMI</name>
<feature type="transmembrane region" description="Helical" evidence="12">
    <location>
        <begin position="45"/>
        <end position="69"/>
    </location>
</feature>
<keyword evidence="3 11" id="KW-0812">Transmembrane</keyword>
<dbReference type="InterPro" id="IPR017452">
    <property type="entry name" value="GPCR_Rhodpsn_7TM"/>
</dbReference>
<dbReference type="OMA" id="MNDSSAW"/>
<dbReference type="Proteomes" id="UP000887568">
    <property type="component" value="Unplaced"/>
</dbReference>
<keyword evidence="2" id="KW-1003">Cell membrane</keyword>
<evidence type="ECO:0000256" key="5">
    <source>
        <dbReference type="ARBA" id="ARBA00023040"/>
    </source>
</evidence>
<feature type="transmembrane region" description="Helical" evidence="12">
    <location>
        <begin position="120"/>
        <end position="138"/>
    </location>
</feature>
<evidence type="ECO:0000256" key="1">
    <source>
        <dbReference type="ARBA" id="ARBA00004651"/>
    </source>
</evidence>
<dbReference type="AlphaFoldDB" id="A0A914B6C7"/>
<accession>A0A914B6C7</accession>
<dbReference type="PROSITE" id="PS50262">
    <property type="entry name" value="G_PROTEIN_RECEP_F1_2"/>
    <property type="match status" value="1"/>
</dbReference>
<feature type="transmembrane region" description="Helical" evidence="12">
    <location>
        <begin position="81"/>
        <end position="100"/>
    </location>
</feature>
<comment type="subcellular location">
    <subcellularLocation>
        <location evidence="1">Cell membrane</location>
        <topology evidence="1">Multi-pass membrane protein</topology>
    </subcellularLocation>
</comment>
<keyword evidence="7" id="KW-1015">Disulfide bond</keyword>
<evidence type="ECO:0000313" key="15">
    <source>
        <dbReference type="Proteomes" id="UP000887568"/>
    </source>
</evidence>
<dbReference type="OrthoDB" id="9946013at2759"/>
<dbReference type="GO" id="GO:0005886">
    <property type="term" value="C:plasma membrane"/>
    <property type="evidence" value="ECO:0007669"/>
    <property type="project" value="UniProtKB-SubCell"/>
</dbReference>
<dbReference type="GO" id="GO:0004930">
    <property type="term" value="F:G protein-coupled receptor activity"/>
    <property type="evidence" value="ECO:0007669"/>
    <property type="project" value="UniProtKB-KW"/>
</dbReference>
<keyword evidence="15" id="KW-1185">Reference proteome</keyword>
<keyword evidence="9" id="KW-0325">Glycoprotein</keyword>
<sequence>MGDMENTTLGTTVITPLNVTEGQSQGGDGYGDDGLFKTLLPYQTVLAYLLIFVAGLGLVLNGMVLYIVIRHRDMHRVTNFFFANLALTDLLLLMLHASTSSAEMLGYYLAVKLGCSTVQYTRYVVAQVTCLTLALMSFDRYRVVAHPLSALDKKRRMRLMLVSILAIWIISFALHLPVAIFSVNSFGVTCSIIFPWKYGPKVFFTYTVVVLYVLPLAVATMCYILIWLHLRKQPSLTASVGGSERDLRRRRMQSTLRIIVLVVVMFALGWFGEHLFILLIVWDPQINFWSDSYRIGAATAKLMIYLNSMLNPFVYPFAGTGFKRHLPSSVCCRKGRPDHTGTSSGPSYDQSRVTSLADTHKQKQVVGIDNHRPCPQAQNVEVLVNSQDQNTWL</sequence>
<feature type="transmembrane region" description="Helical" evidence="12">
    <location>
        <begin position="258"/>
        <end position="282"/>
    </location>
</feature>
<evidence type="ECO:0000256" key="12">
    <source>
        <dbReference type="SAM" id="Phobius"/>
    </source>
</evidence>
<dbReference type="PANTHER" id="PTHR45695:SF23">
    <property type="entry name" value="GALANIN-LIKE G-PROTEIN COUPLED RECEPTOR NPR-9"/>
    <property type="match status" value="1"/>
</dbReference>
<keyword evidence="6 12" id="KW-0472">Membrane</keyword>
<feature type="transmembrane region" description="Helical" evidence="12">
    <location>
        <begin position="203"/>
        <end position="228"/>
    </location>
</feature>
<dbReference type="SUPFAM" id="SSF81321">
    <property type="entry name" value="Family A G protein-coupled receptor-like"/>
    <property type="match status" value="1"/>
</dbReference>
<keyword evidence="4 12" id="KW-1133">Transmembrane helix</keyword>
<dbReference type="GeneID" id="119740321"/>
<protein>
    <recommendedName>
        <fullName evidence="13">G-protein coupled receptors family 1 profile domain-containing protein</fullName>
    </recommendedName>
</protein>
<keyword evidence="8 11" id="KW-0675">Receptor</keyword>